<name>A0A2P5F862_TREOI</name>
<organism evidence="2 3">
    <name type="scientific">Trema orientale</name>
    <name type="common">Charcoal tree</name>
    <name type="synonym">Celtis orientalis</name>
    <dbReference type="NCBI Taxonomy" id="63057"/>
    <lineage>
        <taxon>Eukaryota</taxon>
        <taxon>Viridiplantae</taxon>
        <taxon>Streptophyta</taxon>
        <taxon>Embryophyta</taxon>
        <taxon>Tracheophyta</taxon>
        <taxon>Spermatophyta</taxon>
        <taxon>Magnoliopsida</taxon>
        <taxon>eudicotyledons</taxon>
        <taxon>Gunneridae</taxon>
        <taxon>Pentapetalae</taxon>
        <taxon>rosids</taxon>
        <taxon>fabids</taxon>
        <taxon>Rosales</taxon>
        <taxon>Cannabaceae</taxon>
        <taxon>Trema</taxon>
    </lineage>
</organism>
<evidence type="ECO:0000313" key="3">
    <source>
        <dbReference type="Proteomes" id="UP000237000"/>
    </source>
</evidence>
<reference evidence="3" key="1">
    <citation type="submission" date="2016-06" db="EMBL/GenBank/DDBJ databases">
        <title>Parallel loss of symbiosis genes in relatives of nitrogen-fixing non-legume Parasponia.</title>
        <authorList>
            <person name="Van Velzen R."/>
            <person name="Holmer R."/>
            <person name="Bu F."/>
            <person name="Rutten L."/>
            <person name="Van Zeijl A."/>
            <person name="Liu W."/>
            <person name="Santuari L."/>
            <person name="Cao Q."/>
            <person name="Sharma T."/>
            <person name="Shen D."/>
            <person name="Roswanjaya Y."/>
            <person name="Wardhani T."/>
            <person name="Kalhor M.S."/>
            <person name="Jansen J."/>
            <person name="Van den Hoogen J."/>
            <person name="Gungor B."/>
            <person name="Hartog M."/>
            <person name="Hontelez J."/>
            <person name="Verver J."/>
            <person name="Yang W.-C."/>
            <person name="Schijlen E."/>
            <person name="Repin R."/>
            <person name="Schilthuizen M."/>
            <person name="Schranz E."/>
            <person name="Heidstra R."/>
            <person name="Miyata K."/>
            <person name="Fedorova E."/>
            <person name="Kohlen W."/>
            <person name="Bisseling T."/>
            <person name="Smit S."/>
            <person name="Geurts R."/>
        </authorList>
    </citation>
    <scope>NUCLEOTIDE SEQUENCE [LARGE SCALE GENOMIC DNA]</scope>
    <source>
        <strain evidence="3">cv. RG33-2</strain>
    </source>
</reference>
<keyword evidence="3" id="KW-1185">Reference proteome</keyword>
<comment type="caution">
    <text evidence="2">The sequence shown here is derived from an EMBL/GenBank/DDBJ whole genome shotgun (WGS) entry which is preliminary data.</text>
</comment>
<dbReference type="InParanoid" id="A0A2P5F862"/>
<dbReference type="Proteomes" id="UP000237000">
    <property type="component" value="Unassembled WGS sequence"/>
</dbReference>
<protein>
    <submittedName>
        <fullName evidence="2">Uncharacterized protein</fullName>
    </submittedName>
</protein>
<sequence length="67" mass="7708">MTDPGHGKDKRKKKSSEAMDEEEKGTGQWHGSSASALLSLKSEEFRIRSSTVFIIPYIYIRRLMIDY</sequence>
<feature type="region of interest" description="Disordered" evidence="1">
    <location>
        <begin position="1"/>
        <end position="32"/>
    </location>
</feature>
<accession>A0A2P5F862</accession>
<dbReference type="EMBL" id="JXTC01000055">
    <property type="protein sequence ID" value="PON93990.1"/>
    <property type="molecule type" value="Genomic_DNA"/>
</dbReference>
<dbReference type="AlphaFoldDB" id="A0A2P5F862"/>
<gene>
    <name evidence="2" type="ORF">TorRG33x02_103800</name>
</gene>
<evidence type="ECO:0000313" key="2">
    <source>
        <dbReference type="EMBL" id="PON93990.1"/>
    </source>
</evidence>
<proteinExistence type="predicted"/>
<evidence type="ECO:0000256" key="1">
    <source>
        <dbReference type="SAM" id="MobiDB-lite"/>
    </source>
</evidence>